<accession>A0ABT4TFR2</accession>
<dbReference type="Gene3D" id="3.20.20.80">
    <property type="entry name" value="Glycosidases"/>
    <property type="match status" value="2"/>
</dbReference>
<reference evidence="4" key="1">
    <citation type="submission" date="2023-01" db="EMBL/GenBank/DDBJ databases">
        <title>Draft genome sequence of Nocardiopsis sp. LSu2-4 isolated from halophytes.</title>
        <authorList>
            <person name="Duangmal K."/>
            <person name="Chantavorakit T."/>
        </authorList>
    </citation>
    <scope>NUCLEOTIDE SEQUENCE</scope>
    <source>
        <strain evidence="4">LSu2-4</strain>
    </source>
</reference>
<evidence type="ECO:0000313" key="5">
    <source>
        <dbReference type="Proteomes" id="UP001165685"/>
    </source>
</evidence>
<organism evidence="4 5">
    <name type="scientific">Nocardiopsis suaedae</name>
    <dbReference type="NCBI Taxonomy" id="3018444"/>
    <lineage>
        <taxon>Bacteria</taxon>
        <taxon>Bacillati</taxon>
        <taxon>Actinomycetota</taxon>
        <taxon>Actinomycetes</taxon>
        <taxon>Streptosporangiales</taxon>
        <taxon>Nocardiopsidaceae</taxon>
        <taxon>Nocardiopsis</taxon>
    </lineage>
</organism>
<feature type="region of interest" description="Disordered" evidence="2">
    <location>
        <begin position="380"/>
        <end position="410"/>
    </location>
</feature>
<evidence type="ECO:0000256" key="2">
    <source>
        <dbReference type="SAM" id="MobiDB-lite"/>
    </source>
</evidence>
<comment type="caution">
    <text evidence="4">The sequence shown here is derived from an EMBL/GenBank/DDBJ whole genome shotgun (WGS) entry which is preliminary data.</text>
</comment>
<comment type="similarity">
    <text evidence="1">Belongs to the glycosyl hydrolase 13 family.</text>
</comment>
<evidence type="ECO:0000259" key="3">
    <source>
        <dbReference type="SMART" id="SM00642"/>
    </source>
</evidence>
<evidence type="ECO:0000256" key="1">
    <source>
        <dbReference type="ARBA" id="ARBA00008061"/>
    </source>
</evidence>
<protein>
    <submittedName>
        <fullName evidence="4">Alpha-amylase family glycosyl hydrolase</fullName>
    </submittedName>
</protein>
<keyword evidence="5" id="KW-1185">Reference proteome</keyword>
<dbReference type="Proteomes" id="UP001165685">
    <property type="component" value="Unassembled WGS sequence"/>
</dbReference>
<feature type="domain" description="Glycosyl hydrolase family 13 catalytic" evidence="3">
    <location>
        <begin position="21"/>
        <end position="454"/>
    </location>
</feature>
<dbReference type="RefSeq" id="WP_270676026.1">
    <property type="nucleotide sequence ID" value="NZ_JAQFWP010000004.1"/>
</dbReference>
<gene>
    <name evidence="4" type="ORF">O4U47_03345</name>
</gene>
<dbReference type="GO" id="GO:0016787">
    <property type="term" value="F:hydrolase activity"/>
    <property type="evidence" value="ECO:0007669"/>
    <property type="project" value="UniProtKB-KW"/>
</dbReference>
<dbReference type="PANTHER" id="PTHR10357:SF179">
    <property type="entry name" value="NEUTRAL AND BASIC AMINO ACID TRANSPORT PROTEIN RBAT"/>
    <property type="match status" value="1"/>
</dbReference>
<dbReference type="Gene3D" id="3.90.400.10">
    <property type="entry name" value="Oligo-1,6-glucosidase, Domain 2"/>
    <property type="match status" value="1"/>
</dbReference>
<dbReference type="EMBL" id="JAQFWP010000004">
    <property type="protein sequence ID" value="MDA2803533.1"/>
    <property type="molecule type" value="Genomic_DNA"/>
</dbReference>
<proteinExistence type="inferred from homology"/>
<dbReference type="InterPro" id="IPR045857">
    <property type="entry name" value="O16G_dom_2"/>
</dbReference>
<dbReference type="InterPro" id="IPR006047">
    <property type="entry name" value="GH13_cat_dom"/>
</dbReference>
<keyword evidence="4" id="KW-0378">Hydrolase</keyword>
<dbReference type="SMART" id="SM00642">
    <property type="entry name" value="Aamy"/>
    <property type="match status" value="1"/>
</dbReference>
<evidence type="ECO:0000313" key="4">
    <source>
        <dbReference type="EMBL" id="MDA2803533.1"/>
    </source>
</evidence>
<name>A0ABT4TFR2_9ACTN</name>
<dbReference type="Pfam" id="PF00128">
    <property type="entry name" value="Alpha-amylase"/>
    <property type="match status" value="2"/>
</dbReference>
<dbReference type="SUPFAM" id="SSF51445">
    <property type="entry name" value="(Trans)glycosidases"/>
    <property type="match status" value="1"/>
</dbReference>
<sequence length="531" mass="58276">MADRPLRRPRPAWLDRAVLYQLYPQSFADSDGDGIGDLRGIADRLDHLERLGVDALWLNPVFASPFHDAGYDVSDYFSLAPRYGTDDDLAHLVGQARRRGIRVLLDLVAGHTSDQHPWFKQAARDPADDRYIWSEEPVRGFVPSPGPRPGHYLPNFFPHQPALNFGHARPHPDQPWRSPLEAPGPRANRAALLEIMDHWLGKGVSGFRVDMAHSLVKDDPGHRRTAEVWTELRARLEADHPEAVLVAEWGDPATSVPAGFHADFLLHFGGPTRGGALRSLWDNRAGTDLGPWNVAESTCYFDAGGGGSARPFLNAWRAAAAAVGDAGHIALPTSNHDFSRLACGPRTPEQLRAAFAFVLTWPALPAIYYGDEIGMRYVPGLPDTEGSSTGPDRNRAGSRTPMQWDRTPGAGFSTAPEDRFYLPLDPDPDRPDAASQWADEGSLLNLVRRLIALRKEHPGLGTGGTAEVAYDGYPLVYERDGRYLVAVNPRREPARLELPGYGEAHPLIAEGAACTRTAIEADGFGFGVFRL</sequence>
<dbReference type="InterPro" id="IPR017853">
    <property type="entry name" value="GH"/>
</dbReference>
<dbReference type="PANTHER" id="PTHR10357">
    <property type="entry name" value="ALPHA-AMYLASE FAMILY MEMBER"/>
    <property type="match status" value="1"/>
</dbReference>